<evidence type="ECO:0000313" key="2">
    <source>
        <dbReference type="EMBL" id="KEQ96525.1"/>
    </source>
</evidence>
<proteinExistence type="predicted"/>
<dbReference type="InterPro" id="IPR049545">
    <property type="entry name" value="Gta3_dom"/>
</dbReference>
<dbReference type="Proteomes" id="UP000030641">
    <property type="component" value="Unassembled WGS sequence"/>
</dbReference>
<sequence>MPPLPMRIKTSHLGSQCAKFHTTRRLLQSPTKIDVEALLARPTWSLESLLPPSTPAASTPIITSKQLHHLLRLSALPPPRDADEEAKMLSSLSKHLHFVNEIRKVDASHVTPLQSLRDETASGLKEQEISLDDLKIAFTKEQVRGEYYKRIRRNQDAAEEGESAKTWDVLAAANNKVGRYFVVNGGKDA</sequence>
<reference evidence="2 3" key="1">
    <citation type="journal article" date="2014" name="BMC Genomics">
        <title>Genome sequencing of four Aureobasidium pullulans varieties: biotechnological potential, stress tolerance, and description of new species.</title>
        <authorList>
            <person name="Gostin Ar C."/>
            <person name="Ohm R.A."/>
            <person name="Kogej T."/>
            <person name="Sonjak S."/>
            <person name="Turk M."/>
            <person name="Zajc J."/>
            <person name="Zalar P."/>
            <person name="Grube M."/>
            <person name="Sun H."/>
            <person name="Han J."/>
            <person name="Sharma A."/>
            <person name="Chiniquy J."/>
            <person name="Ngan C.Y."/>
            <person name="Lipzen A."/>
            <person name="Barry K."/>
            <person name="Grigoriev I.V."/>
            <person name="Gunde-Cimerman N."/>
        </authorList>
    </citation>
    <scope>NUCLEOTIDE SEQUENCE [LARGE SCALE GENOMIC DNA]</scope>
    <source>
        <strain evidence="2 3">EXF-2481</strain>
    </source>
</reference>
<name>A0A074YFK0_AURSE</name>
<gene>
    <name evidence="2" type="ORF">AUEXF2481DRAFT_642274</name>
</gene>
<dbReference type="Pfam" id="PF20978">
    <property type="entry name" value="Gta3"/>
    <property type="match status" value="1"/>
</dbReference>
<dbReference type="EMBL" id="KL584756">
    <property type="protein sequence ID" value="KEQ96525.1"/>
    <property type="molecule type" value="Genomic_DNA"/>
</dbReference>
<dbReference type="AlphaFoldDB" id="A0A074YFK0"/>
<accession>A0A074YFK0</accession>
<dbReference type="GeneID" id="25369899"/>
<protein>
    <recommendedName>
        <fullName evidence="1">Glutamyl-tRNA amidotransferase complex subunit Gta3 domain-containing protein</fullName>
    </recommendedName>
</protein>
<dbReference type="OrthoDB" id="5522061at2759"/>
<keyword evidence="3" id="KW-1185">Reference proteome</keyword>
<evidence type="ECO:0000259" key="1">
    <source>
        <dbReference type="Pfam" id="PF20978"/>
    </source>
</evidence>
<dbReference type="OMA" id="RIGHYQR"/>
<organism evidence="2 3">
    <name type="scientific">Aureobasidium subglaciale (strain EXF-2481)</name>
    <name type="common">Aureobasidium pullulans var. subglaciale</name>
    <dbReference type="NCBI Taxonomy" id="1043005"/>
    <lineage>
        <taxon>Eukaryota</taxon>
        <taxon>Fungi</taxon>
        <taxon>Dikarya</taxon>
        <taxon>Ascomycota</taxon>
        <taxon>Pezizomycotina</taxon>
        <taxon>Dothideomycetes</taxon>
        <taxon>Dothideomycetidae</taxon>
        <taxon>Dothideales</taxon>
        <taxon>Saccotheciaceae</taxon>
        <taxon>Aureobasidium</taxon>
    </lineage>
</organism>
<evidence type="ECO:0000313" key="3">
    <source>
        <dbReference type="Proteomes" id="UP000030641"/>
    </source>
</evidence>
<feature type="domain" description="Glutamyl-tRNA amidotransferase complex subunit Gta3" evidence="1">
    <location>
        <begin position="60"/>
        <end position="113"/>
    </location>
</feature>
<dbReference type="InParanoid" id="A0A074YFK0"/>
<dbReference type="HOGENOM" id="CLU_085810_1_0_1"/>
<dbReference type="RefSeq" id="XP_013345149.1">
    <property type="nucleotide sequence ID" value="XM_013489695.1"/>
</dbReference>